<evidence type="ECO:0000256" key="1">
    <source>
        <dbReference type="SAM" id="MobiDB-lite"/>
    </source>
</evidence>
<evidence type="ECO:0000313" key="2">
    <source>
        <dbReference type="EMBL" id="KAA3532137.1"/>
    </source>
</evidence>
<comment type="caution">
    <text evidence="2">The sequence shown here is derived from an EMBL/GenBank/DDBJ whole genome shotgun (WGS) entry which is preliminary data.</text>
</comment>
<reference evidence="2 3" key="1">
    <citation type="submission" date="2018-08" db="EMBL/GenBank/DDBJ databases">
        <title>Genome sequencing of Agrobacterium vitis strain ICMP 10754.</title>
        <authorList>
            <person name="Visnovsky S.B."/>
            <person name="Pitman A.R."/>
        </authorList>
    </citation>
    <scope>NUCLEOTIDE SEQUENCE [LARGE SCALE GENOMIC DNA]</scope>
    <source>
        <strain evidence="2 3">ICMP 10754</strain>
    </source>
</reference>
<feature type="compositionally biased region" description="Basic and acidic residues" evidence="1">
    <location>
        <begin position="37"/>
        <end position="49"/>
    </location>
</feature>
<dbReference type="AlphaFoldDB" id="A0A368NYS3"/>
<dbReference type="EMBL" id="QUSG01000001">
    <property type="protein sequence ID" value="KAA3532137.1"/>
    <property type="molecule type" value="Genomic_DNA"/>
</dbReference>
<dbReference type="Proteomes" id="UP000436911">
    <property type="component" value="Unassembled WGS sequence"/>
</dbReference>
<dbReference type="GeneID" id="60682031"/>
<sequence>MIRTLLIVGEAVALNSGQGNGGVDGLGGMPPTPQQKVGERDRYGGKQDVNDDDDQKTDRLNIVNILDRILPAKRMTEANQGNS</sequence>
<accession>A0A368NYS3</accession>
<feature type="region of interest" description="Disordered" evidence="1">
    <location>
        <begin position="17"/>
        <end position="57"/>
    </location>
</feature>
<dbReference type="RefSeq" id="WP_060718927.1">
    <property type="nucleotide sequence ID" value="NZ_CP055265.1"/>
</dbReference>
<evidence type="ECO:0000313" key="3">
    <source>
        <dbReference type="Proteomes" id="UP000436911"/>
    </source>
</evidence>
<feature type="compositionally biased region" description="Gly residues" evidence="1">
    <location>
        <begin position="18"/>
        <end position="28"/>
    </location>
</feature>
<organism evidence="2 3">
    <name type="scientific">Agrobacterium vitis</name>
    <name type="common">Rhizobium vitis</name>
    <dbReference type="NCBI Taxonomy" id="373"/>
    <lineage>
        <taxon>Bacteria</taxon>
        <taxon>Pseudomonadati</taxon>
        <taxon>Pseudomonadota</taxon>
        <taxon>Alphaproteobacteria</taxon>
        <taxon>Hyphomicrobiales</taxon>
        <taxon>Rhizobiaceae</taxon>
        <taxon>Rhizobium/Agrobacterium group</taxon>
        <taxon>Agrobacterium</taxon>
    </lineage>
</organism>
<name>A0A368NYS3_AGRVI</name>
<proteinExistence type="predicted"/>
<protein>
    <submittedName>
        <fullName evidence="2">Uncharacterized protein</fullName>
    </submittedName>
</protein>
<gene>
    <name evidence="2" type="ORF">DXT89_01925</name>
</gene>